<dbReference type="EMBL" id="PFSJ01000008">
    <property type="protein sequence ID" value="PJC23877.1"/>
    <property type="molecule type" value="Genomic_DNA"/>
</dbReference>
<organism evidence="1 2">
    <name type="scientific">candidate division WWE3 bacterium CG_4_9_14_0_2_um_filter_35_11</name>
    <dbReference type="NCBI Taxonomy" id="1975077"/>
    <lineage>
        <taxon>Bacteria</taxon>
        <taxon>Katanobacteria</taxon>
    </lineage>
</organism>
<name>A0A2M8EMG5_UNCKA</name>
<comment type="caution">
    <text evidence="1">The sequence shown here is derived from an EMBL/GenBank/DDBJ whole genome shotgun (WGS) entry which is preliminary data.</text>
</comment>
<dbReference type="AlphaFoldDB" id="A0A2M8EMG5"/>
<dbReference type="Proteomes" id="UP000229756">
    <property type="component" value="Unassembled WGS sequence"/>
</dbReference>
<evidence type="ECO:0000313" key="2">
    <source>
        <dbReference type="Proteomes" id="UP000229756"/>
    </source>
</evidence>
<gene>
    <name evidence="1" type="ORF">CO058_01105</name>
</gene>
<sequence>MYSGTGLILTDKNNVFISWLPESELIYSKGIQIKSLGDVLDWWNFEDLDNDNNKELVAQFAITGTAGVHPFYLYSYQNEKFKLLLKLIEARSSAEVIDLDNDGIKEIVYKYALSGSGNRERETLRWKDIWRLENGKAIKVNNQFPAEYKELLPIYNKSLTSEYNADFYQYDYMVYECLKEKAELNISGRFADAEDCREIYNDKYK</sequence>
<evidence type="ECO:0000313" key="1">
    <source>
        <dbReference type="EMBL" id="PJC23877.1"/>
    </source>
</evidence>
<protein>
    <submittedName>
        <fullName evidence="1">Uncharacterized protein</fullName>
    </submittedName>
</protein>
<accession>A0A2M8EMG5</accession>
<proteinExistence type="predicted"/>
<reference evidence="2" key="1">
    <citation type="submission" date="2017-09" db="EMBL/GenBank/DDBJ databases">
        <title>Depth-based differentiation of microbial function through sediment-hosted aquifers and enrichment of novel symbionts in the deep terrestrial subsurface.</title>
        <authorList>
            <person name="Probst A.J."/>
            <person name="Ladd B."/>
            <person name="Jarett J.K."/>
            <person name="Geller-Mcgrath D.E."/>
            <person name="Sieber C.M.K."/>
            <person name="Emerson J.B."/>
            <person name="Anantharaman K."/>
            <person name="Thomas B.C."/>
            <person name="Malmstrom R."/>
            <person name="Stieglmeier M."/>
            <person name="Klingl A."/>
            <person name="Woyke T."/>
            <person name="Ryan C.M."/>
            <person name="Banfield J.F."/>
        </authorList>
    </citation>
    <scope>NUCLEOTIDE SEQUENCE [LARGE SCALE GENOMIC DNA]</scope>
</reference>